<feature type="region of interest" description="Disordered" evidence="1">
    <location>
        <begin position="42"/>
        <end position="64"/>
    </location>
</feature>
<evidence type="ECO:0000256" key="1">
    <source>
        <dbReference type="SAM" id="MobiDB-lite"/>
    </source>
</evidence>
<proteinExistence type="predicted"/>
<feature type="compositionally biased region" description="Gly residues" evidence="1">
    <location>
        <begin position="184"/>
        <end position="193"/>
    </location>
</feature>
<feature type="region of interest" description="Disordered" evidence="1">
    <location>
        <begin position="351"/>
        <end position="371"/>
    </location>
</feature>
<dbReference type="HOGENOM" id="CLU_423598_0_0_1"/>
<dbReference type="EMBL" id="HG670306">
    <property type="protein sequence ID" value="CDM81363.1"/>
    <property type="molecule type" value="Genomic_DNA"/>
</dbReference>
<accession>A0A077RQ53</accession>
<dbReference type="AlphaFoldDB" id="A0A077RQ53"/>
<feature type="region of interest" description="Disordered" evidence="1">
    <location>
        <begin position="1"/>
        <end position="26"/>
    </location>
</feature>
<feature type="region of interest" description="Disordered" evidence="1">
    <location>
        <begin position="81"/>
        <end position="104"/>
    </location>
</feature>
<protein>
    <submittedName>
        <fullName evidence="2">Uncharacterized protein</fullName>
    </submittedName>
</protein>
<feature type="compositionally biased region" description="Low complexity" evidence="1">
    <location>
        <begin position="42"/>
        <end position="55"/>
    </location>
</feature>
<organism evidence="2">
    <name type="scientific">Triticum aestivum</name>
    <name type="common">Wheat</name>
    <dbReference type="NCBI Taxonomy" id="4565"/>
    <lineage>
        <taxon>Eukaryota</taxon>
        <taxon>Viridiplantae</taxon>
        <taxon>Streptophyta</taxon>
        <taxon>Embryophyta</taxon>
        <taxon>Tracheophyta</taxon>
        <taxon>Spermatophyta</taxon>
        <taxon>Magnoliopsida</taxon>
        <taxon>Liliopsida</taxon>
        <taxon>Poales</taxon>
        <taxon>Poaceae</taxon>
        <taxon>BOP clade</taxon>
        <taxon>Pooideae</taxon>
        <taxon>Triticodae</taxon>
        <taxon>Triticeae</taxon>
        <taxon>Triticinae</taxon>
        <taxon>Triticum</taxon>
    </lineage>
</organism>
<name>A0A077RQ53_WHEAT</name>
<sequence>MGDAEGDASGTRDAEGDASRACEAKGDAASAAAEVAGWTVVRPAAGRPRRGALPEGRPPAPSFSGSRFWALEGFDSDIDADEVGSQVSLGSSGGSPRPKDGCSVGDFIARAEELGGSFVAGRRRAFAPGGNGGRRLAARIWCPPKGVDAGPEGRSCAIPVAVRRDLVLAEPPRALSCPPEPAGAGDGGGGAGRAGAARNLARVSGAPTAGPVPVLGQSDWPSLPGGGLGDPALGQQASAPAGPVGSMSLPTVTGPGGGQGLPTESGLVQSGRVAGCEPAPRPGPSVTEKPRPSPPINRWMWVPKGTLDLSLGFPASPTQVRRFGHLACRLLRSAPPPPLSCSYATVVRMGSRRSDKPPMSPPIPAAERQREKDLRAKALAKDQEMCQVVVGSNETGFNQYGSNMTMSLDIDKGVSASCDSEGRSTLVSPVVALVDASGAVASPPKVVTGSGGGVLKLQKKMAGRKPPAVEPAGTPEVRASVSVQRPVVMALASPGGRAGDTPSVIPPPTSGCSSDAIIDFLVKLLELPVKHAKRQELAAQFFLYCQDGRVDDQLCFKLMNKHTVRKLELGFFFSPAEARAGELRAAARAGPPGKSSNLQQKKLEVEDELEFQACLELQVQALETQVRAGPVRRRHRPWVAGGIAAQP</sequence>
<reference evidence="2" key="1">
    <citation type="journal article" date="2014" name="Science">
        <title>Structural and functional partitioning of bread wheat chromosome 3B.</title>
        <authorList>
            <person name="Choulet F."/>
            <person name="Alberti A."/>
            <person name="Theil S."/>
            <person name="Glover N."/>
            <person name="Barbe V."/>
            <person name="Daron J."/>
            <person name="Pingault L."/>
            <person name="Sourdille P."/>
            <person name="Couloux A."/>
            <person name="Paux E."/>
            <person name="Leroy P."/>
            <person name="Mangenot S."/>
            <person name="Guilhot N."/>
            <person name="Le Gouis J."/>
            <person name="Balfourier F."/>
            <person name="Alaux M."/>
            <person name="Jamilloux V."/>
            <person name="Poulain J."/>
            <person name="Durand C."/>
            <person name="Bellec A."/>
            <person name="Gaspin C."/>
            <person name="Safar J."/>
            <person name="Dolezel J."/>
            <person name="Rogers J."/>
            <person name="Vandepoele K."/>
            <person name="Aury J.M."/>
            <person name="Mayer K."/>
            <person name="Berges H."/>
            <person name="Quesneville H."/>
            <person name="Wincker P."/>
            <person name="Feuillet C."/>
        </authorList>
    </citation>
    <scope>NUCLEOTIDE SEQUENCE</scope>
</reference>
<feature type="region of interest" description="Disordered" evidence="1">
    <location>
        <begin position="172"/>
        <end position="297"/>
    </location>
</feature>
<gene>
    <name evidence="2" type="ORF">TRAES_3BF067800240CFD_c1</name>
</gene>
<feature type="compositionally biased region" description="Basic and acidic residues" evidence="1">
    <location>
        <begin position="10"/>
        <end position="26"/>
    </location>
</feature>
<evidence type="ECO:0000313" key="2">
    <source>
        <dbReference type="EMBL" id="CDM81363.1"/>
    </source>
</evidence>